<reference evidence="2 3" key="1">
    <citation type="journal article" date="2019" name="Nat. Ecol. Evol.">
        <title>Megaphylogeny resolves global patterns of mushroom evolution.</title>
        <authorList>
            <person name="Varga T."/>
            <person name="Krizsan K."/>
            <person name="Foldi C."/>
            <person name="Dima B."/>
            <person name="Sanchez-Garcia M."/>
            <person name="Sanchez-Ramirez S."/>
            <person name="Szollosi G.J."/>
            <person name="Szarkandi J.G."/>
            <person name="Papp V."/>
            <person name="Albert L."/>
            <person name="Andreopoulos W."/>
            <person name="Angelini C."/>
            <person name="Antonin V."/>
            <person name="Barry K.W."/>
            <person name="Bougher N.L."/>
            <person name="Buchanan P."/>
            <person name="Buyck B."/>
            <person name="Bense V."/>
            <person name="Catcheside P."/>
            <person name="Chovatia M."/>
            <person name="Cooper J."/>
            <person name="Damon W."/>
            <person name="Desjardin D."/>
            <person name="Finy P."/>
            <person name="Geml J."/>
            <person name="Haridas S."/>
            <person name="Hughes K."/>
            <person name="Justo A."/>
            <person name="Karasinski D."/>
            <person name="Kautmanova I."/>
            <person name="Kiss B."/>
            <person name="Kocsube S."/>
            <person name="Kotiranta H."/>
            <person name="LaButti K.M."/>
            <person name="Lechner B.E."/>
            <person name="Liimatainen K."/>
            <person name="Lipzen A."/>
            <person name="Lukacs Z."/>
            <person name="Mihaltcheva S."/>
            <person name="Morgado L.N."/>
            <person name="Niskanen T."/>
            <person name="Noordeloos M.E."/>
            <person name="Ohm R.A."/>
            <person name="Ortiz-Santana B."/>
            <person name="Ovrebo C."/>
            <person name="Racz N."/>
            <person name="Riley R."/>
            <person name="Savchenko A."/>
            <person name="Shiryaev A."/>
            <person name="Soop K."/>
            <person name="Spirin V."/>
            <person name="Szebenyi C."/>
            <person name="Tomsovsky M."/>
            <person name="Tulloss R.E."/>
            <person name="Uehling J."/>
            <person name="Grigoriev I.V."/>
            <person name="Vagvolgyi C."/>
            <person name="Papp T."/>
            <person name="Martin F.M."/>
            <person name="Miettinen O."/>
            <person name="Hibbett D.S."/>
            <person name="Nagy L.G."/>
        </authorList>
    </citation>
    <scope>NUCLEOTIDE SEQUENCE [LARGE SCALE GENOMIC DNA]</scope>
    <source>
        <strain evidence="2 3">FP101781</strain>
    </source>
</reference>
<evidence type="ECO:0000256" key="1">
    <source>
        <dbReference type="SAM" id="MobiDB-lite"/>
    </source>
</evidence>
<evidence type="ECO:0000313" key="2">
    <source>
        <dbReference type="EMBL" id="TEB25231.1"/>
    </source>
</evidence>
<sequence>MLARSLKTFSERPGHRPRRLRRRMPRIVDVVTSLIAQCSTDRDAVVLYAAYYTNSATGAGFGAQMRGPSRFFAYSVAAPLPLRRFPANSL</sequence>
<organism evidence="2 3">
    <name type="scientific">Coprinellus micaceus</name>
    <name type="common">Glistening ink-cap mushroom</name>
    <name type="synonym">Coprinus micaceus</name>
    <dbReference type="NCBI Taxonomy" id="71717"/>
    <lineage>
        <taxon>Eukaryota</taxon>
        <taxon>Fungi</taxon>
        <taxon>Dikarya</taxon>
        <taxon>Basidiomycota</taxon>
        <taxon>Agaricomycotina</taxon>
        <taxon>Agaricomycetes</taxon>
        <taxon>Agaricomycetidae</taxon>
        <taxon>Agaricales</taxon>
        <taxon>Agaricineae</taxon>
        <taxon>Psathyrellaceae</taxon>
        <taxon>Coprinellus</taxon>
    </lineage>
</organism>
<evidence type="ECO:0000313" key="3">
    <source>
        <dbReference type="Proteomes" id="UP000298030"/>
    </source>
</evidence>
<protein>
    <submittedName>
        <fullName evidence="2">Uncharacterized protein</fullName>
    </submittedName>
</protein>
<keyword evidence="3" id="KW-1185">Reference proteome</keyword>
<proteinExistence type="predicted"/>
<feature type="region of interest" description="Disordered" evidence="1">
    <location>
        <begin position="1"/>
        <end position="21"/>
    </location>
</feature>
<dbReference type="Proteomes" id="UP000298030">
    <property type="component" value="Unassembled WGS sequence"/>
</dbReference>
<accession>A0A4Y7SU33</accession>
<comment type="caution">
    <text evidence="2">The sequence shown here is derived from an EMBL/GenBank/DDBJ whole genome shotgun (WGS) entry which is preliminary data.</text>
</comment>
<name>A0A4Y7SU33_COPMI</name>
<gene>
    <name evidence="2" type="ORF">FA13DRAFT_1175300</name>
</gene>
<dbReference type="AlphaFoldDB" id="A0A4Y7SU33"/>
<dbReference type="EMBL" id="QPFP01000058">
    <property type="protein sequence ID" value="TEB25231.1"/>
    <property type="molecule type" value="Genomic_DNA"/>
</dbReference>